<protein>
    <submittedName>
        <fullName evidence="1">Uncharacterized protein</fullName>
    </submittedName>
</protein>
<evidence type="ECO:0000313" key="1">
    <source>
        <dbReference type="EMBL" id="OGZ93879.1"/>
    </source>
</evidence>
<evidence type="ECO:0000313" key="2">
    <source>
        <dbReference type="Proteomes" id="UP000177152"/>
    </source>
</evidence>
<organism evidence="1 2">
    <name type="scientific">Candidatus Sungbacteria bacterium RIFCSPHIGHO2_01_FULL_47_32</name>
    <dbReference type="NCBI Taxonomy" id="1802264"/>
    <lineage>
        <taxon>Bacteria</taxon>
        <taxon>Candidatus Sungiibacteriota</taxon>
    </lineage>
</organism>
<reference evidence="1 2" key="1">
    <citation type="journal article" date="2016" name="Nat. Commun.">
        <title>Thousands of microbial genomes shed light on interconnected biogeochemical processes in an aquifer system.</title>
        <authorList>
            <person name="Anantharaman K."/>
            <person name="Brown C.T."/>
            <person name="Hug L.A."/>
            <person name="Sharon I."/>
            <person name="Castelle C.J."/>
            <person name="Probst A.J."/>
            <person name="Thomas B.C."/>
            <person name="Singh A."/>
            <person name="Wilkins M.J."/>
            <person name="Karaoz U."/>
            <person name="Brodie E.L."/>
            <person name="Williams K.H."/>
            <person name="Hubbard S.S."/>
            <person name="Banfield J.F."/>
        </authorList>
    </citation>
    <scope>NUCLEOTIDE SEQUENCE [LARGE SCALE GENOMIC DNA]</scope>
</reference>
<dbReference type="Proteomes" id="UP000177152">
    <property type="component" value="Unassembled WGS sequence"/>
</dbReference>
<comment type="caution">
    <text evidence="1">The sequence shown here is derived from an EMBL/GenBank/DDBJ whole genome shotgun (WGS) entry which is preliminary data.</text>
</comment>
<dbReference type="EMBL" id="MHQC01000047">
    <property type="protein sequence ID" value="OGZ93879.1"/>
    <property type="molecule type" value="Genomic_DNA"/>
</dbReference>
<dbReference type="AlphaFoldDB" id="A0A1G2K367"/>
<accession>A0A1G2K367</accession>
<name>A0A1G2K367_9BACT</name>
<sequence length="98" mass="11164">MVQDEALRESKEQNPLSKGILLLCPDAVQLKGFRLQMRVNKKAQLRAGRSAFFVEFLTFIFSVQTTCGDWASRFFTGRYWAGIVDEFSIDVCSTDNAF</sequence>
<proteinExistence type="predicted"/>
<gene>
    <name evidence="1" type="ORF">A2633_05175</name>
</gene>